<reference evidence="1 2" key="1">
    <citation type="submission" date="2024-09" db="EMBL/GenBank/DDBJ databases">
        <authorList>
            <person name="Sun Q."/>
            <person name="Mori K."/>
        </authorList>
    </citation>
    <scope>NUCLEOTIDE SEQUENCE [LARGE SCALE GENOMIC DNA]</scope>
    <source>
        <strain evidence="1 2">JCM 11201</strain>
    </source>
</reference>
<accession>A0ABV5WK41</accession>
<keyword evidence="2" id="KW-1185">Reference proteome</keyword>
<sequence length="61" mass="7056">MIEKILEYHQAFGHQVQSISVEGLSKAEQHEQLERFATDVMSVLRREIPSTVWESKQSTIV</sequence>
<evidence type="ECO:0000313" key="2">
    <source>
        <dbReference type="Proteomes" id="UP001589609"/>
    </source>
</evidence>
<evidence type="ECO:0000313" key="1">
    <source>
        <dbReference type="EMBL" id="MFB9760715.1"/>
    </source>
</evidence>
<gene>
    <name evidence="1" type="ORF">ACFFMS_20745</name>
</gene>
<organism evidence="1 2">
    <name type="scientific">Ectobacillus funiculus</name>
    <dbReference type="NCBI Taxonomy" id="137993"/>
    <lineage>
        <taxon>Bacteria</taxon>
        <taxon>Bacillati</taxon>
        <taxon>Bacillota</taxon>
        <taxon>Bacilli</taxon>
        <taxon>Bacillales</taxon>
        <taxon>Bacillaceae</taxon>
        <taxon>Ectobacillus</taxon>
    </lineage>
</organism>
<proteinExistence type="predicted"/>
<name>A0ABV5WK41_9BACI</name>
<protein>
    <submittedName>
        <fullName evidence="1">Uncharacterized protein</fullName>
    </submittedName>
</protein>
<dbReference type="Proteomes" id="UP001589609">
    <property type="component" value="Unassembled WGS sequence"/>
</dbReference>
<comment type="caution">
    <text evidence="1">The sequence shown here is derived from an EMBL/GenBank/DDBJ whole genome shotgun (WGS) entry which is preliminary data.</text>
</comment>
<dbReference type="RefSeq" id="WP_379951000.1">
    <property type="nucleotide sequence ID" value="NZ_JBHMAF010000167.1"/>
</dbReference>
<dbReference type="EMBL" id="JBHMAF010000167">
    <property type="protein sequence ID" value="MFB9760715.1"/>
    <property type="molecule type" value="Genomic_DNA"/>
</dbReference>